<dbReference type="EMBL" id="CP126116">
    <property type="protein sequence ID" value="WHZ55876.1"/>
    <property type="molecule type" value="Genomic_DNA"/>
</dbReference>
<evidence type="ECO:0000313" key="2">
    <source>
        <dbReference type="Proteomes" id="UP001226091"/>
    </source>
</evidence>
<name>A0ACD4R5Y1_9BACI</name>
<accession>A0ACD4R5Y1</accession>
<organism evidence="1 2">
    <name type="scientific">Metabacillus hrfriensis</name>
    <dbReference type="NCBI Taxonomy" id="3048891"/>
    <lineage>
        <taxon>Bacteria</taxon>
        <taxon>Bacillati</taxon>
        <taxon>Bacillota</taxon>
        <taxon>Bacilli</taxon>
        <taxon>Bacillales</taxon>
        <taxon>Bacillaceae</taxon>
        <taxon>Metabacillus</taxon>
    </lineage>
</organism>
<protein>
    <submittedName>
        <fullName evidence="1">M15 family metallopeptidase</fullName>
    </submittedName>
</protein>
<sequence length="272" mass="30877">MNLKKATVMTMIPMTFLLSACTGMQLSKDLNPFKEGQSETQQEKQSPAEEKPKEDTALFQLEEQFFNKIQEVNGKPTITNPENRMVLVNKEYSLPSAYEPADLVAPKVAFSFGDTDVPQRYIRKEAAIALEKMFAQATKEGIELFAVSGYRSYERQTGILNVEKARKGDEVALETVALPGQSEHQTGLAMDITSRSADMDITEKFGDTPEGKWVKENAHKFGFIIRYQKGKEDITQFAYEPWHLRYVGVNEAAEIYENDLTLEEFFDKAKKM</sequence>
<gene>
    <name evidence="1" type="ORF">QLQ22_14245</name>
</gene>
<evidence type="ECO:0000313" key="1">
    <source>
        <dbReference type="EMBL" id="WHZ55876.1"/>
    </source>
</evidence>
<reference evidence="2" key="1">
    <citation type="journal article" date="2025" name="Aquaculture">
        <title>Assessment of the bioflocculant production and safety properties of Metabacillus hrfriensis sp. nov. based on phenotypic and whole-genome sequencing analysis.</title>
        <authorList>
            <person name="Zhang R."/>
            <person name="Zhao Z."/>
            <person name="Luo L."/>
            <person name="Wang S."/>
            <person name="Guo K."/>
            <person name="Xu W."/>
        </authorList>
    </citation>
    <scope>NUCLEOTIDE SEQUENCE [LARGE SCALE GENOMIC DNA]</scope>
    <source>
        <strain evidence="2">CT-WN-B3</strain>
    </source>
</reference>
<proteinExistence type="predicted"/>
<dbReference type="Proteomes" id="UP001226091">
    <property type="component" value="Chromosome"/>
</dbReference>
<keyword evidence="2" id="KW-1185">Reference proteome</keyword>